<name>A0A8H7F0M6_AGABI</name>
<dbReference type="EMBL" id="JABXXO010000009">
    <property type="protein sequence ID" value="KAF7771081.1"/>
    <property type="molecule type" value="Genomic_DNA"/>
</dbReference>
<organism evidence="1 2">
    <name type="scientific">Agaricus bisporus var. burnettii</name>
    <dbReference type="NCBI Taxonomy" id="192524"/>
    <lineage>
        <taxon>Eukaryota</taxon>
        <taxon>Fungi</taxon>
        <taxon>Dikarya</taxon>
        <taxon>Basidiomycota</taxon>
        <taxon>Agaricomycotina</taxon>
        <taxon>Agaricomycetes</taxon>
        <taxon>Agaricomycetidae</taxon>
        <taxon>Agaricales</taxon>
        <taxon>Agaricineae</taxon>
        <taxon>Agaricaceae</taxon>
        <taxon>Agaricus</taxon>
    </lineage>
</organism>
<evidence type="ECO:0000313" key="2">
    <source>
        <dbReference type="Proteomes" id="UP000629468"/>
    </source>
</evidence>
<sequence>MSVLSHLLSFPSTHKESTFCDKRLPRKSSNIPLYPLRSYKLPTTQGLNNDGQCYTTKYPVTPTLDLSGSHRSPRRI</sequence>
<protein>
    <submittedName>
        <fullName evidence="1">Uncharacterized protein</fullName>
    </submittedName>
</protein>
<reference evidence="1 2" key="1">
    <citation type="journal article" name="Sci. Rep.">
        <title>Telomere-to-telomere assembled and centromere annotated genomes of the two main subspecies of the button mushroom Agaricus bisporus reveal especially polymorphic chromosome ends.</title>
        <authorList>
            <person name="Sonnenberg A.S.M."/>
            <person name="Sedaghat-Telgerd N."/>
            <person name="Lavrijssen B."/>
            <person name="Ohm R.A."/>
            <person name="Hendrickx P.M."/>
            <person name="Scholtmeijer K."/>
            <person name="Baars J.J.P."/>
            <person name="van Peer A."/>
        </authorList>
    </citation>
    <scope>NUCLEOTIDE SEQUENCE [LARGE SCALE GENOMIC DNA]</scope>
    <source>
        <strain evidence="1 2">H119_p4</strain>
    </source>
</reference>
<dbReference type="AlphaFoldDB" id="A0A8H7F0M6"/>
<gene>
    <name evidence="1" type="ORF">Agabi119p4_7055</name>
</gene>
<proteinExistence type="predicted"/>
<accession>A0A8H7F0M6</accession>
<dbReference type="Proteomes" id="UP000629468">
    <property type="component" value="Unassembled WGS sequence"/>
</dbReference>
<evidence type="ECO:0000313" key="1">
    <source>
        <dbReference type="EMBL" id="KAF7771081.1"/>
    </source>
</evidence>
<comment type="caution">
    <text evidence="1">The sequence shown here is derived from an EMBL/GenBank/DDBJ whole genome shotgun (WGS) entry which is preliminary data.</text>
</comment>